<keyword evidence="2" id="KW-1133">Transmembrane helix</keyword>
<dbReference type="VEuPathDB" id="PlasmoDB:PVBDA_0201650"/>
<sequence>MAQSRHHLKNAYYDIYTTNDYFFENNNGQLIVPNKYKSIHNYCHYRNNPGKCNGYFELASSGVIQLLKTLKVKYNLEDDKLAEYAILFLSYKLNKKKKNGGINLNDFYTNYIETNNYYNNKINGNDSLTYMEIIDKKKDLMDININEISKSSGPFHILFYLNYVFHDEYLDCQHYLGLAKSFVNQFKVLNNDSKNIEDSPYSQILSTLSNDYKNLKKIYYDKNKSCNFPPLQELTPKKRSAENHVASPTASSVDKSVKDSLDNSVKDSLDNSVKDSLDNSVKSFAQSSGQTFGETPKVTSSSSSISTTLIPALSIFSIIPVFLGISYKTIFKKKIKKSKEEHET</sequence>
<dbReference type="EMBL" id="LR865430">
    <property type="protein sequence ID" value="CAD2105425.1"/>
    <property type="molecule type" value="Genomic_DNA"/>
</dbReference>
<keyword evidence="2" id="KW-0812">Transmembrane</keyword>
<evidence type="ECO:0000313" key="3">
    <source>
        <dbReference type="EMBL" id="CAD2105425.1"/>
    </source>
</evidence>
<name>A0A6V7T3D6_PLAVN</name>
<proteinExistence type="predicted"/>
<feature type="compositionally biased region" description="Basic and acidic residues" evidence="1">
    <location>
        <begin position="255"/>
        <end position="264"/>
    </location>
</feature>
<dbReference type="Proteomes" id="UP000515697">
    <property type="component" value="Chromosome PVSEL_09"/>
</dbReference>
<evidence type="ECO:0000313" key="4">
    <source>
        <dbReference type="Proteomes" id="UP000515697"/>
    </source>
</evidence>
<dbReference type="VEuPathDB" id="PlasmoDB:PVPCR_1400010"/>
<dbReference type="VEuPathDB" id="PlasmoDB:PVVCY_0101700"/>
<evidence type="ECO:0000256" key="2">
    <source>
        <dbReference type="SAM" id="Phobius"/>
    </source>
</evidence>
<reference evidence="3 4" key="1">
    <citation type="submission" date="2020-08" db="EMBL/GenBank/DDBJ databases">
        <authorList>
            <person name="Ramaprasad A."/>
        </authorList>
    </citation>
    <scope>NUCLEOTIDE SEQUENCE [LARGE SCALE GENOMIC DNA]</scope>
</reference>
<evidence type="ECO:0000256" key="1">
    <source>
        <dbReference type="SAM" id="MobiDB-lite"/>
    </source>
</evidence>
<dbReference type="VEuPathDB" id="PlasmoDB:PVLDE_0101770"/>
<feature type="transmembrane region" description="Helical" evidence="2">
    <location>
        <begin position="309"/>
        <end position="330"/>
    </location>
</feature>
<feature type="region of interest" description="Disordered" evidence="1">
    <location>
        <begin position="231"/>
        <end position="264"/>
    </location>
</feature>
<dbReference type="VEuPathDB" id="PlasmoDB:PVSEL_0905030"/>
<keyword evidence="2" id="KW-0472">Membrane</keyword>
<dbReference type="NCBIfam" id="TIGR01590">
    <property type="entry name" value="yir-bir-cir_Pla"/>
    <property type="match status" value="1"/>
</dbReference>
<dbReference type="AlphaFoldDB" id="A0A6V7T3D6"/>
<gene>
    <name evidence="3" type="ORF">PVSEL_0905030</name>
</gene>
<dbReference type="InterPro" id="IPR006477">
    <property type="entry name" value="Yir_bir_cir"/>
</dbReference>
<accession>A0A6V7T3D6</accession>
<dbReference type="Pfam" id="PF06022">
    <property type="entry name" value="Cir_Bir_Yir"/>
    <property type="match status" value="1"/>
</dbReference>
<organism evidence="3 4">
    <name type="scientific">Plasmodium vinckei</name>
    <dbReference type="NCBI Taxonomy" id="5860"/>
    <lineage>
        <taxon>Eukaryota</taxon>
        <taxon>Sar</taxon>
        <taxon>Alveolata</taxon>
        <taxon>Apicomplexa</taxon>
        <taxon>Aconoidasida</taxon>
        <taxon>Haemosporida</taxon>
        <taxon>Plasmodiidae</taxon>
        <taxon>Plasmodium</taxon>
        <taxon>Plasmodium (Vinckeia)</taxon>
    </lineage>
</organism>
<protein>
    <submittedName>
        <fullName evidence="3">PIR protein CIR protein</fullName>
    </submittedName>
</protein>